<name>A0A426WVS2_ENSVE</name>
<gene>
    <name evidence="1" type="ORF">B296_00032929</name>
</gene>
<comment type="caution">
    <text evidence="1">The sequence shown here is derived from an EMBL/GenBank/DDBJ whole genome shotgun (WGS) entry which is preliminary data.</text>
</comment>
<protein>
    <submittedName>
        <fullName evidence="1">Uncharacterized protein</fullName>
    </submittedName>
</protein>
<accession>A0A426WVS2</accession>
<organism evidence="1 2">
    <name type="scientific">Ensete ventricosum</name>
    <name type="common">Abyssinian banana</name>
    <name type="synonym">Musa ensete</name>
    <dbReference type="NCBI Taxonomy" id="4639"/>
    <lineage>
        <taxon>Eukaryota</taxon>
        <taxon>Viridiplantae</taxon>
        <taxon>Streptophyta</taxon>
        <taxon>Embryophyta</taxon>
        <taxon>Tracheophyta</taxon>
        <taxon>Spermatophyta</taxon>
        <taxon>Magnoliopsida</taxon>
        <taxon>Liliopsida</taxon>
        <taxon>Zingiberales</taxon>
        <taxon>Musaceae</taxon>
        <taxon>Ensete</taxon>
    </lineage>
</organism>
<feature type="non-terminal residue" evidence="1">
    <location>
        <position position="1"/>
    </location>
</feature>
<evidence type="ECO:0000313" key="2">
    <source>
        <dbReference type="Proteomes" id="UP000287651"/>
    </source>
</evidence>
<sequence>RSIVWIPLERRKLDLLHLLHPDLEYRGEVQPHACCLHAEVAGHGQAPYRGGRPWPGYLQGATGCG</sequence>
<proteinExistence type="predicted"/>
<dbReference type="EMBL" id="AMZH03040756">
    <property type="protein sequence ID" value="RRT31367.1"/>
    <property type="molecule type" value="Genomic_DNA"/>
</dbReference>
<dbReference type="Proteomes" id="UP000287651">
    <property type="component" value="Unassembled WGS sequence"/>
</dbReference>
<reference evidence="1 2" key="1">
    <citation type="journal article" date="2014" name="Agronomy (Basel)">
        <title>A Draft Genome Sequence for Ensete ventricosum, the Drought-Tolerant Tree Against Hunger.</title>
        <authorList>
            <person name="Harrison J."/>
            <person name="Moore K.A."/>
            <person name="Paszkiewicz K."/>
            <person name="Jones T."/>
            <person name="Grant M."/>
            <person name="Ambacheew D."/>
            <person name="Muzemil S."/>
            <person name="Studholme D.J."/>
        </authorList>
    </citation>
    <scope>NUCLEOTIDE SEQUENCE [LARGE SCALE GENOMIC DNA]</scope>
</reference>
<evidence type="ECO:0000313" key="1">
    <source>
        <dbReference type="EMBL" id="RRT31367.1"/>
    </source>
</evidence>
<dbReference type="AlphaFoldDB" id="A0A426WVS2"/>